<dbReference type="InterPro" id="IPR051619">
    <property type="entry name" value="TypeII_TA_RNase_PINc/VapC"/>
</dbReference>
<evidence type="ECO:0000256" key="4">
    <source>
        <dbReference type="ARBA" id="ARBA00022801"/>
    </source>
</evidence>
<keyword evidence="2 6" id="KW-0540">Nuclease</keyword>
<evidence type="ECO:0000256" key="2">
    <source>
        <dbReference type="ARBA" id="ARBA00022722"/>
    </source>
</evidence>
<keyword evidence="9" id="KW-1185">Reference proteome</keyword>
<sequence>MTIVVDSSAVVAALVDDGPDGTWARGGLRGNTLTAPAHLHVEVSNVLRRAVLSRRLGRDAAALAHRDLVQLPVTPFPFEPLGDRVWELHPTVTAYDAAFVALAEELGAPLWTLDRRLADAPGPRCAFRTPDH</sequence>
<dbReference type="EC" id="3.1.-.-" evidence="6"/>
<evidence type="ECO:0000256" key="1">
    <source>
        <dbReference type="ARBA" id="ARBA00022649"/>
    </source>
</evidence>
<evidence type="ECO:0000256" key="3">
    <source>
        <dbReference type="ARBA" id="ARBA00022723"/>
    </source>
</evidence>
<dbReference type="GO" id="GO:0004540">
    <property type="term" value="F:RNA nuclease activity"/>
    <property type="evidence" value="ECO:0007669"/>
    <property type="project" value="InterPro"/>
</dbReference>
<keyword evidence="4 6" id="KW-0378">Hydrolase</keyword>
<dbReference type="SUPFAM" id="SSF88723">
    <property type="entry name" value="PIN domain-like"/>
    <property type="match status" value="1"/>
</dbReference>
<dbReference type="GO" id="GO:0016787">
    <property type="term" value="F:hydrolase activity"/>
    <property type="evidence" value="ECO:0007669"/>
    <property type="project" value="UniProtKB-KW"/>
</dbReference>
<evidence type="ECO:0000313" key="9">
    <source>
        <dbReference type="Proteomes" id="UP000198680"/>
    </source>
</evidence>
<feature type="domain" description="PIN" evidence="7">
    <location>
        <begin position="3"/>
        <end position="121"/>
    </location>
</feature>
<evidence type="ECO:0000313" key="8">
    <source>
        <dbReference type="EMBL" id="SDM17522.1"/>
    </source>
</evidence>
<dbReference type="CDD" id="cd09873">
    <property type="entry name" value="PIN_Pae0151-like"/>
    <property type="match status" value="1"/>
</dbReference>
<dbReference type="InterPro" id="IPR044153">
    <property type="entry name" value="PIN_Pae0151-like"/>
</dbReference>
<feature type="binding site" evidence="6">
    <location>
        <position position="6"/>
    </location>
    <ligand>
        <name>Mg(2+)</name>
        <dbReference type="ChEBI" id="CHEBI:18420"/>
    </ligand>
</feature>
<dbReference type="InterPro" id="IPR022907">
    <property type="entry name" value="VapC_family"/>
</dbReference>
<dbReference type="EMBL" id="FNHE01000004">
    <property type="protein sequence ID" value="SDM17522.1"/>
    <property type="molecule type" value="Genomic_DNA"/>
</dbReference>
<dbReference type="Gene3D" id="3.40.50.1010">
    <property type="entry name" value="5'-nuclease"/>
    <property type="match status" value="1"/>
</dbReference>
<reference evidence="9" key="1">
    <citation type="submission" date="2016-10" db="EMBL/GenBank/DDBJ databases">
        <authorList>
            <person name="Varghese N."/>
            <person name="Submissions S."/>
        </authorList>
    </citation>
    <scope>NUCLEOTIDE SEQUENCE [LARGE SCALE GENOMIC DNA]</scope>
    <source>
        <strain evidence="9">DSM 45419</strain>
    </source>
</reference>
<organism evidence="8 9">
    <name type="scientific">Geodermatophilus siccatus</name>
    <dbReference type="NCBI Taxonomy" id="1137991"/>
    <lineage>
        <taxon>Bacteria</taxon>
        <taxon>Bacillati</taxon>
        <taxon>Actinomycetota</taxon>
        <taxon>Actinomycetes</taxon>
        <taxon>Geodermatophilales</taxon>
        <taxon>Geodermatophilaceae</taxon>
        <taxon>Geodermatophilus</taxon>
    </lineage>
</organism>
<dbReference type="OrthoDB" id="4377304at2"/>
<dbReference type="GO" id="GO:0000287">
    <property type="term" value="F:magnesium ion binding"/>
    <property type="evidence" value="ECO:0007669"/>
    <property type="project" value="UniProtKB-UniRule"/>
</dbReference>
<proteinExistence type="inferred from homology"/>
<keyword evidence="3 6" id="KW-0479">Metal-binding</keyword>
<dbReference type="AlphaFoldDB" id="A0A1G9R2J8"/>
<comment type="function">
    <text evidence="6">Toxic component of a toxin-antitoxin (TA) system. An RNase.</text>
</comment>
<protein>
    <recommendedName>
        <fullName evidence="6">Ribonuclease VapC</fullName>
        <shortName evidence="6">RNase VapC</shortName>
        <ecNumber evidence="6">3.1.-.-</ecNumber>
    </recommendedName>
    <alternativeName>
        <fullName evidence="6">Toxin VapC</fullName>
    </alternativeName>
</protein>
<feature type="binding site" evidence="6">
    <location>
        <position position="96"/>
    </location>
    <ligand>
        <name>Mg(2+)</name>
        <dbReference type="ChEBI" id="CHEBI:18420"/>
    </ligand>
</feature>
<gene>
    <name evidence="6" type="primary">vapC</name>
    <name evidence="8" type="ORF">SAMN05660642_01745</name>
</gene>
<dbReference type="STRING" id="1137991.SAMN05660642_01745"/>
<name>A0A1G9R2J8_9ACTN</name>
<dbReference type="HAMAP" id="MF_00265">
    <property type="entry name" value="VapC_Nob1"/>
    <property type="match status" value="1"/>
</dbReference>
<dbReference type="Proteomes" id="UP000198680">
    <property type="component" value="Unassembled WGS sequence"/>
</dbReference>
<dbReference type="PANTHER" id="PTHR35901:SF1">
    <property type="entry name" value="EXONUCLEASE VAPC9"/>
    <property type="match status" value="1"/>
</dbReference>
<dbReference type="InterPro" id="IPR029060">
    <property type="entry name" value="PIN-like_dom_sf"/>
</dbReference>
<dbReference type="GO" id="GO:0090729">
    <property type="term" value="F:toxin activity"/>
    <property type="evidence" value="ECO:0007669"/>
    <property type="project" value="UniProtKB-KW"/>
</dbReference>
<dbReference type="PANTHER" id="PTHR35901">
    <property type="entry name" value="RIBONUCLEASE VAPC3"/>
    <property type="match status" value="1"/>
</dbReference>
<dbReference type="InterPro" id="IPR002716">
    <property type="entry name" value="PIN_dom"/>
</dbReference>
<evidence type="ECO:0000256" key="5">
    <source>
        <dbReference type="ARBA" id="ARBA00022842"/>
    </source>
</evidence>
<comment type="similarity">
    <text evidence="6">Belongs to the PINc/VapC protein family.</text>
</comment>
<evidence type="ECO:0000256" key="6">
    <source>
        <dbReference type="HAMAP-Rule" id="MF_00265"/>
    </source>
</evidence>
<keyword evidence="6" id="KW-0800">Toxin</keyword>
<keyword evidence="1 6" id="KW-1277">Toxin-antitoxin system</keyword>
<dbReference type="Pfam" id="PF01850">
    <property type="entry name" value="PIN"/>
    <property type="match status" value="1"/>
</dbReference>
<dbReference type="RefSeq" id="WP_091216555.1">
    <property type="nucleotide sequence ID" value="NZ_FNHE01000004.1"/>
</dbReference>
<evidence type="ECO:0000259" key="7">
    <source>
        <dbReference type="Pfam" id="PF01850"/>
    </source>
</evidence>
<accession>A0A1G9R2J8</accession>
<comment type="cofactor">
    <cofactor evidence="6">
        <name>Mg(2+)</name>
        <dbReference type="ChEBI" id="CHEBI:18420"/>
    </cofactor>
</comment>
<keyword evidence="5 6" id="KW-0460">Magnesium</keyword>